<dbReference type="PANTHER" id="PTHR10226:SF3">
    <property type="entry name" value="A-KINASE ANCHOR PROTEIN 11"/>
    <property type="match status" value="1"/>
</dbReference>
<protein>
    <recommendedName>
        <fullName evidence="4">A-kinase anchoring protein 11</fullName>
    </recommendedName>
</protein>
<evidence type="ECO:0008006" key="4">
    <source>
        <dbReference type="Google" id="ProtNLM"/>
    </source>
</evidence>
<keyword evidence="3" id="KW-1185">Reference proteome</keyword>
<evidence type="ECO:0000256" key="1">
    <source>
        <dbReference type="SAM" id="MobiDB-lite"/>
    </source>
</evidence>
<dbReference type="PANTHER" id="PTHR10226">
    <property type="entry name" value="A KINASE ANCHOR PROTEIN"/>
    <property type="match status" value="1"/>
</dbReference>
<feature type="compositionally biased region" description="Polar residues" evidence="1">
    <location>
        <begin position="1766"/>
        <end position="1784"/>
    </location>
</feature>
<dbReference type="EMBL" id="OX395132">
    <property type="protein sequence ID" value="CAI5780298.1"/>
    <property type="molecule type" value="Genomic_DNA"/>
</dbReference>
<dbReference type="GO" id="GO:0051018">
    <property type="term" value="F:protein kinase A binding"/>
    <property type="evidence" value="ECO:0007669"/>
    <property type="project" value="TreeGrafter"/>
</dbReference>
<dbReference type="GO" id="GO:0008104">
    <property type="term" value="P:intracellular protein localization"/>
    <property type="evidence" value="ECO:0007669"/>
    <property type="project" value="TreeGrafter"/>
</dbReference>
<feature type="region of interest" description="Disordered" evidence="1">
    <location>
        <begin position="1766"/>
        <end position="1812"/>
    </location>
</feature>
<dbReference type="InterPro" id="IPR008382">
    <property type="entry name" value="SPHK1-interactor_AKAP_110"/>
</dbReference>
<name>A0AA35KMV7_9SAUR</name>
<proteinExistence type="predicted"/>
<feature type="region of interest" description="Disordered" evidence="1">
    <location>
        <begin position="397"/>
        <end position="449"/>
    </location>
</feature>
<dbReference type="GO" id="GO:0005737">
    <property type="term" value="C:cytoplasm"/>
    <property type="evidence" value="ECO:0007669"/>
    <property type="project" value="TreeGrafter"/>
</dbReference>
<feature type="region of interest" description="Disordered" evidence="1">
    <location>
        <begin position="531"/>
        <end position="552"/>
    </location>
</feature>
<evidence type="ECO:0000313" key="3">
    <source>
        <dbReference type="Proteomes" id="UP001178461"/>
    </source>
</evidence>
<feature type="compositionally biased region" description="Polar residues" evidence="1">
    <location>
        <begin position="535"/>
        <end position="544"/>
    </location>
</feature>
<evidence type="ECO:0000313" key="2">
    <source>
        <dbReference type="EMBL" id="CAI5780298.1"/>
    </source>
</evidence>
<sequence length="1920" mass="212297">MDGHIRIRSSHRMSRVPVRKSFGECSMPPMKALLQSEKELCTVSAEELKAEKDNFNEVTFLCFADETAVAPKELAAMSVELPDLLKSLHLCTLHENDVIFLKDIHKPLETSVLKQKNYPSRILCVMKLSPSFARHEVDSLFTLLSKYSAGIRCTVEIRSLQKHLSIIPHAEDDDTNQSVSSIEDDFVTALEHLDEDEPTKMINSGQVTPEKLQDAALQTISVQRLESLDPKFHFLHRKPSVKSSTSLVNILELKELSSSVRNSVTTSVSDPWLQRSFFRPQNSSDQNVNVLCKTLFSSSPAESSESDCSSPSPIIFLDEEGYQRSLKAKLQLPKIPVMKDGIEDSDSEVSEFFDSFDQFDEQEQTLESGCKHARGPVLQHPSHMKMISHKKPRSATAAMNPQRFKVDHPTLPANVRKPTPRKPESPYSNLLDVPDSPRPLKTSGDDSGGLFSPIRSSAFSPLGSCLSTECPCQLGVSRDAINQKHNLVCHPYSDFANNISFEILGSVFNSRSPSSCRCTQEFSNSNRIVSKEETAQSAKTQGETSGKELDNRQKSKCKSLMIKDHIQKFASELVEKSFGSAFKDLQKGVSSCTNALCHLAAKLTSSIFQMAFYEIGRQQAFSLKKKAINGLAGFLVSEALTGALKELHSVKQQIFTNTVAKFAANLAEELIFEGIMEVCQFSHPSTPTTFQNWSFHCDDKVIQSYSKDLSESVIQEAFIELSQVEVEFTTQAAISISTDNIKYIGAESSLESTQASNASSEFHDQEPVALNSIQEFREEYTVHKALFCTSGIASSIPVPLAGSILCQNQILFNDIQVRKHSASTGSLKFYKKSAERCCATQKRQDEVTSVRNVYLMTDSSQNSEYNAHIVCTQSDFKQANSHEVSKFSDLTTRMPSVSNFSGTMVDMIVTEAYEAVTSSKTSKNAEQYTEILKLDKTSYLPCIGEDACENMFANYLAKRIVKQSVDETKSACSVTGEKLAYCVGLGTSKKSNRKELHSAIKASETNKSIPVIVGQQQMPLNSSSKFHVSPVCTNRCLLSGSKDGIQVKKRHMGCRTSTSTSSPCSAMTFVKPAEEFPDAESCSAKSLSNPLGKHSTYKSAGHPALCSTFGPERTFPSINAFTSVATNGEDTFQMEDKLSIRDETPCVLPDTPPPTPLIATQTSSEWNLRKLSKKLKGELAKEFAPATPPSTPYRSETGGVYENERHDLEKEEFMLKLMRSLSEEVESSEDEEHWPITLNERMKASGRTTEYADHLATHIIAVATEMAASHLDYKAVQMENNKCFQISAENKRCGHSGFVNVSEASLHSLLVYAGNMAGKVISEAKKIVESKHCTLLRLKQVNCGTDGVRPKRNTHKCWSKDMRCPWADQGSRETDSSILSLPQHPEAPGLTSKYPSCESVTDEYADHIIRILKREGGHSELIMDQFASRLAYRSIKSGMQEAAGKLRMKYKSKIAPSEGSKVNSKADPSVDGKKQKKGNICHLGQQACGNKCSTHRTECTKLLDFSESLACSITSDVRRKIMRGACLSKSLTDSCLYKKSKNDQVTDLKATFSKALSPFCCKQKLYHSTGSLNEPTYRNGIIHAIEQYARKVVDDTLEASLESATLQTTENWTNGDRTTYAEKLSPFSATACRYCSMKEHQYCAGSSSLQLTRQELHSQVHQVPRISGICPKSHILHLDIPKIHINMDEKVVFAENVVATVFDKAERQLSNTSLTADSGIGQDGISFAESLTTEIMTSCMTNISPPANISSVGKEGFNSAESIVSQQMSLSTGDDSTGSWSNLSFEDEHPDENSSFLHLSDSDGTEDKEEELKDTIEGLGNIGKALVIINVDIGPCLVDSQLRMALQWLTASEAGVAKLHFHDGVPKEFVLLSKKLQERGWKVGDLFQAVLKYCEVMEKVADGERALGSKTFFGWLQEHV</sequence>
<accession>A0AA35KMV7</accession>
<dbReference type="Proteomes" id="UP001178461">
    <property type="component" value="Chromosome 7"/>
</dbReference>
<organism evidence="2 3">
    <name type="scientific">Podarcis lilfordi</name>
    <name type="common">Lilford's wall lizard</name>
    <dbReference type="NCBI Taxonomy" id="74358"/>
    <lineage>
        <taxon>Eukaryota</taxon>
        <taxon>Metazoa</taxon>
        <taxon>Chordata</taxon>
        <taxon>Craniata</taxon>
        <taxon>Vertebrata</taxon>
        <taxon>Euteleostomi</taxon>
        <taxon>Lepidosauria</taxon>
        <taxon>Squamata</taxon>
        <taxon>Bifurcata</taxon>
        <taxon>Unidentata</taxon>
        <taxon>Episquamata</taxon>
        <taxon>Laterata</taxon>
        <taxon>Lacertibaenia</taxon>
        <taxon>Lacertidae</taxon>
        <taxon>Podarcis</taxon>
    </lineage>
</organism>
<gene>
    <name evidence="2" type="ORF">PODLI_1B022560</name>
</gene>
<reference evidence="2" key="1">
    <citation type="submission" date="2022-12" db="EMBL/GenBank/DDBJ databases">
        <authorList>
            <person name="Alioto T."/>
            <person name="Alioto T."/>
            <person name="Gomez Garrido J."/>
        </authorList>
    </citation>
    <scope>NUCLEOTIDE SEQUENCE</scope>
</reference>